<dbReference type="NCBIfam" id="TIGR00767">
    <property type="entry name" value="rho"/>
    <property type="match status" value="1"/>
</dbReference>
<dbReference type="InterPro" id="IPR041703">
    <property type="entry name" value="Rho_factor_ATP-bd"/>
</dbReference>
<name>A0ABT0BR42_9SPHN</name>
<feature type="binding site" evidence="9">
    <location>
        <begin position="169"/>
        <end position="174"/>
    </location>
    <ligand>
        <name>ATP</name>
        <dbReference type="ChEBI" id="CHEBI:30616"/>
    </ligand>
</feature>
<dbReference type="NCBIfam" id="NF006886">
    <property type="entry name" value="PRK09376.1"/>
    <property type="match status" value="1"/>
</dbReference>
<dbReference type="InterPro" id="IPR027417">
    <property type="entry name" value="P-loop_NTPase"/>
</dbReference>
<evidence type="ECO:0000256" key="10">
    <source>
        <dbReference type="NCBIfam" id="TIGR00767"/>
    </source>
</evidence>
<dbReference type="Pfam" id="PF07497">
    <property type="entry name" value="Rho_RNA_bind"/>
    <property type="match status" value="1"/>
</dbReference>
<dbReference type="Gene3D" id="2.40.50.140">
    <property type="entry name" value="Nucleic acid-binding proteins"/>
    <property type="match status" value="1"/>
</dbReference>
<reference evidence="13 14" key="1">
    <citation type="submission" date="2022-04" db="EMBL/GenBank/DDBJ databases">
        <title>Identification of a novel bacterium isolated from mangrove sediments.</title>
        <authorList>
            <person name="Pan X."/>
        </authorList>
    </citation>
    <scope>NUCLEOTIDE SEQUENCE [LARGE SCALE GENOMIC DNA]</scope>
    <source>
        <strain evidence="13 14">B2638</strain>
    </source>
</reference>
<dbReference type="SUPFAM" id="SSF52540">
    <property type="entry name" value="P-loop containing nucleoside triphosphate hydrolases"/>
    <property type="match status" value="1"/>
</dbReference>
<keyword evidence="14" id="KW-1185">Reference proteome</keyword>
<dbReference type="RefSeq" id="WP_243921276.1">
    <property type="nucleotide sequence ID" value="NZ_JALHLG010000014.1"/>
</dbReference>
<evidence type="ECO:0000256" key="2">
    <source>
        <dbReference type="ARBA" id="ARBA00022741"/>
    </source>
</evidence>
<keyword evidence="2 9" id="KW-0547">Nucleotide-binding</keyword>
<dbReference type="Pfam" id="PF00006">
    <property type="entry name" value="ATP-synt_ab"/>
    <property type="match status" value="1"/>
</dbReference>
<evidence type="ECO:0000256" key="6">
    <source>
        <dbReference type="ARBA" id="ARBA00022884"/>
    </source>
</evidence>
<keyword evidence="4 9" id="KW-0347">Helicase</keyword>
<dbReference type="SUPFAM" id="SSF68912">
    <property type="entry name" value="Rho N-terminal domain-like"/>
    <property type="match status" value="1"/>
</dbReference>
<sequence length="418" mass="46751">MHLKELKRKNAAELVEMAEEMGVEGASTMRRQDLMFGILKEVAEDGEEIIGQGTIEVLPDGFGFLRSPEANYLAGPDDIYVSPNQVRKWGLRTGDTVEGEIRAPKDGERYFAITKLMSINFDDPDVVRHRVNFDNLTPLYPDQRLKLDSLDPTVKDKSARVIDLISPQGKGQRALIVAPPRTGKTVLLQNMAKAITDNHPEVFLLVLLVDERPEEVTDMQRSVKGEVISSTFDEPAQRHVQVAEMVIEKAKRLVEHKRDVVILLDSITRLGRAYNTVVPSSGKVLTGGVDANALQRPKRFFGAARNIEEGGSLSIIATALIDTGSRMDEVIFEEFKGTGNSEIVLDRKVADKRIFPALDVGKSGTRKEELLVPKDQLSKMWVLRRILMQMGTVDAMEFLLDKMKDSKTNEDFFATMNQ</sequence>
<comment type="subunit">
    <text evidence="9">Homohexamer. The homohexamer assembles into an open ring structure.</text>
</comment>
<evidence type="ECO:0000256" key="5">
    <source>
        <dbReference type="ARBA" id="ARBA00022840"/>
    </source>
</evidence>
<dbReference type="Pfam" id="PF07498">
    <property type="entry name" value="Rho_N"/>
    <property type="match status" value="1"/>
</dbReference>
<proteinExistence type="inferred from homology"/>
<feature type="domain" description="Rho RNA-BD" evidence="12">
    <location>
        <begin position="48"/>
        <end position="123"/>
    </location>
</feature>
<dbReference type="InterPro" id="IPR000194">
    <property type="entry name" value="ATPase_F1/V1/A1_a/bsu_nucl-bd"/>
</dbReference>
<keyword evidence="3 9" id="KW-0378">Hydrolase</keyword>
<feature type="binding site" evidence="9">
    <location>
        <begin position="181"/>
        <end position="186"/>
    </location>
    <ligand>
        <name>ATP</name>
        <dbReference type="ChEBI" id="CHEBI:30616"/>
    </ligand>
</feature>
<dbReference type="EC" id="3.6.4.-" evidence="9 10"/>
<evidence type="ECO:0000256" key="3">
    <source>
        <dbReference type="ARBA" id="ARBA00022801"/>
    </source>
</evidence>
<dbReference type="InterPro" id="IPR011129">
    <property type="entry name" value="CSD"/>
</dbReference>
<dbReference type="InterPro" id="IPR011112">
    <property type="entry name" value="Rho-like_N"/>
</dbReference>
<dbReference type="PANTHER" id="PTHR46425">
    <property type="entry name" value="TRANSCRIPTION TERMINATION FACTOR RHO"/>
    <property type="match status" value="1"/>
</dbReference>
<keyword evidence="8 9" id="KW-0804">Transcription</keyword>
<dbReference type="Proteomes" id="UP001202281">
    <property type="component" value="Unassembled WGS sequence"/>
</dbReference>
<dbReference type="InterPro" id="IPR012340">
    <property type="entry name" value="NA-bd_OB-fold"/>
</dbReference>
<dbReference type="SUPFAM" id="SSF50249">
    <property type="entry name" value="Nucleic acid-binding proteins"/>
    <property type="match status" value="1"/>
</dbReference>
<dbReference type="InterPro" id="IPR003593">
    <property type="entry name" value="AAA+_ATPase"/>
</dbReference>
<evidence type="ECO:0000313" key="13">
    <source>
        <dbReference type="EMBL" id="MCJ2187525.1"/>
    </source>
</evidence>
<comment type="function">
    <text evidence="9">Facilitates transcription termination by a mechanism that involves Rho binding to the nascent RNA, activation of Rho's RNA-dependent ATPase activity, and release of the mRNA from the DNA template.</text>
</comment>
<evidence type="ECO:0000313" key="14">
    <source>
        <dbReference type="Proteomes" id="UP001202281"/>
    </source>
</evidence>
<dbReference type="InterPro" id="IPR011113">
    <property type="entry name" value="Rho_RNA-bd"/>
</dbReference>
<accession>A0ABT0BR42</accession>
<keyword evidence="7 9" id="KW-0805">Transcription regulation</keyword>
<dbReference type="InterPro" id="IPR036269">
    <property type="entry name" value="Rho_N_sf"/>
</dbReference>
<evidence type="ECO:0000256" key="4">
    <source>
        <dbReference type="ARBA" id="ARBA00022806"/>
    </source>
</evidence>
<gene>
    <name evidence="9 13" type="primary">rho</name>
    <name evidence="13" type="ORF">MTR66_11955</name>
</gene>
<evidence type="ECO:0000256" key="11">
    <source>
        <dbReference type="PROSITE-ProRule" id="PRU01203"/>
    </source>
</evidence>
<evidence type="ECO:0000259" key="12">
    <source>
        <dbReference type="PROSITE" id="PS51856"/>
    </source>
</evidence>
<keyword evidence="1 9" id="KW-0806">Transcription termination</keyword>
<dbReference type="SMART" id="SM00382">
    <property type="entry name" value="AAA"/>
    <property type="match status" value="1"/>
</dbReference>
<evidence type="ECO:0000256" key="7">
    <source>
        <dbReference type="ARBA" id="ARBA00023015"/>
    </source>
</evidence>
<dbReference type="Gene3D" id="1.10.720.10">
    <property type="match status" value="1"/>
</dbReference>
<organism evidence="13 14">
    <name type="scientific">Novosphingobium beihaiensis</name>
    <dbReference type="NCBI Taxonomy" id="2930389"/>
    <lineage>
        <taxon>Bacteria</taxon>
        <taxon>Pseudomonadati</taxon>
        <taxon>Pseudomonadota</taxon>
        <taxon>Alphaproteobacteria</taxon>
        <taxon>Sphingomonadales</taxon>
        <taxon>Sphingomonadaceae</taxon>
        <taxon>Novosphingobium</taxon>
    </lineage>
</organism>
<comment type="similarity">
    <text evidence="9 11">Belongs to the Rho family.</text>
</comment>
<dbReference type="SMART" id="SM00357">
    <property type="entry name" value="CSP"/>
    <property type="match status" value="1"/>
</dbReference>
<evidence type="ECO:0000256" key="1">
    <source>
        <dbReference type="ARBA" id="ARBA00022472"/>
    </source>
</evidence>
<comment type="caution">
    <text evidence="9">Lacks conserved residue(s) required for the propagation of feature annotation.</text>
</comment>
<protein>
    <recommendedName>
        <fullName evidence="9 10">Transcription termination factor Rho</fullName>
        <ecNumber evidence="9 10">3.6.4.-</ecNumber>
    </recommendedName>
    <alternativeName>
        <fullName evidence="9">ATP-dependent helicase Rho</fullName>
    </alternativeName>
</protein>
<dbReference type="Gene3D" id="3.40.50.300">
    <property type="entry name" value="P-loop containing nucleotide triphosphate hydrolases"/>
    <property type="match status" value="1"/>
</dbReference>
<feature type="binding site" evidence="9">
    <location>
        <position position="212"/>
    </location>
    <ligand>
        <name>ATP</name>
        <dbReference type="ChEBI" id="CHEBI:30616"/>
    </ligand>
</feature>
<evidence type="ECO:0000256" key="8">
    <source>
        <dbReference type="ARBA" id="ARBA00023163"/>
    </source>
</evidence>
<dbReference type="EMBL" id="JALHLG010000014">
    <property type="protein sequence ID" value="MCJ2187525.1"/>
    <property type="molecule type" value="Genomic_DNA"/>
</dbReference>
<comment type="caution">
    <text evidence="13">The sequence shown here is derived from an EMBL/GenBank/DDBJ whole genome shotgun (WGS) entry which is preliminary data.</text>
</comment>
<dbReference type="SMART" id="SM00959">
    <property type="entry name" value="Rho_N"/>
    <property type="match status" value="1"/>
</dbReference>
<dbReference type="HAMAP" id="MF_01884">
    <property type="entry name" value="Rho"/>
    <property type="match status" value="1"/>
</dbReference>
<dbReference type="InterPro" id="IPR004665">
    <property type="entry name" value="Term_rho"/>
</dbReference>
<dbReference type="CDD" id="cd01128">
    <property type="entry name" value="rho_factor_C"/>
    <property type="match status" value="1"/>
</dbReference>
<keyword evidence="6 9" id="KW-0694">RNA-binding</keyword>
<evidence type="ECO:0000256" key="9">
    <source>
        <dbReference type="HAMAP-Rule" id="MF_01884"/>
    </source>
</evidence>
<dbReference type="CDD" id="cd04459">
    <property type="entry name" value="Rho_CSD"/>
    <property type="match status" value="1"/>
</dbReference>
<dbReference type="PROSITE" id="PS51856">
    <property type="entry name" value="RHO_RNA_BD"/>
    <property type="match status" value="1"/>
</dbReference>
<dbReference type="PANTHER" id="PTHR46425:SF1">
    <property type="entry name" value="TRANSCRIPTION TERMINATION FACTOR RHO"/>
    <property type="match status" value="1"/>
</dbReference>
<keyword evidence="5 9" id="KW-0067">ATP-binding</keyword>